<reference evidence="10" key="2">
    <citation type="submission" date="2021-04" db="EMBL/GenBank/DDBJ databases">
        <authorList>
            <person name="Gilroy R."/>
        </authorList>
    </citation>
    <scope>NUCLEOTIDE SEQUENCE</scope>
    <source>
        <strain evidence="10">B5_2728</strain>
    </source>
</reference>
<organism evidence="10 11">
    <name type="scientific">Candidatus Allofournierella pullistercoris</name>
    <dbReference type="NCBI Taxonomy" id="2838597"/>
    <lineage>
        <taxon>Bacteria</taxon>
        <taxon>Bacillati</taxon>
        <taxon>Bacillota</taxon>
        <taxon>Clostridia</taxon>
        <taxon>Eubacteriales</taxon>
        <taxon>Oscillospiraceae</taxon>
        <taxon>Allofournierella</taxon>
    </lineage>
</organism>
<keyword evidence="2 7" id="KW-0285">Flavoprotein</keyword>
<evidence type="ECO:0000256" key="3">
    <source>
        <dbReference type="ARBA" id="ARBA00022827"/>
    </source>
</evidence>
<comment type="catalytic activity">
    <reaction evidence="7">
        <text>[thioredoxin]-dithiol + NADP(+) = [thioredoxin]-disulfide + NADPH + H(+)</text>
        <dbReference type="Rhea" id="RHEA:20345"/>
        <dbReference type="Rhea" id="RHEA-COMP:10698"/>
        <dbReference type="Rhea" id="RHEA-COMP:10700"/>
        <dbReference type="ChEBI" id="CHEBI:15378"/>
        <dbReference type="ChEBI" id="CHEBI:29950"/>
        <dbReference type="ChEBI" id="CHEBI:50058"/>
        <dbReference type="ChEBI" id="CHEBI:57783"/>
        <dbReference type="ChEBI" id="CHEBI:58349"/>
        <dbReference type="EC" id="1.8.1.9"/>
    </reaction>
</comment>
<comment type="subunit">
    <text evidence="7">Homodimer.</text>
</comment>
<comment type="cofactor">
    <cofactor evidence="8">
        <name>FAD</name>
        <dbReference type="ChEBI" id="CHEBI:57692"/>
    </cofactor>
    <text evidence="8">Binds 1 FAD per subunit.</text>
</comment>
<dbReference type="Gene3D" id="3.50.50.60">
    <property type="entry name" value="FAD/NAD(P)-binding domain"/>
    <property type="match status" value="2"/>
</dbReference>
<dbReference type="InterPro" id="IPR023753">
    <property type="entry name" value="FAD/NAD-binding_dom"/>
</dbReference>
<dbReference type="GO" id="GO:0005737">
    <property type="term" value="C:cytoplasm"/>
    <property type="evidence" value="ECO:0007669"/>
    <property type="project" value="InterPro"/>
</dbReference>
<evidence type="ECO:0000256" key="6">
    <source>
        <dbReference type="ARBA" id="ARBA00023284"/>
    </source>
</evidence>
<dbReference type="InterPro" id="IPR036188">
    <property type="entry name" value="FAD/NAD-bd_sf"/>
</dbReference>
<evidence type="ECO:0000256" key="1">
    <source>
        <dbReference type="ARBA" id="ARBA00009333"/>
    </source>
</evidence>
<evidence type="ECO:0000256" key="8">
    <source>
        <dbReference type="RuleBase" id="RU003881"/>
    </source>
</evidence>
<evidence type="ECO:0000256" key="7">
    <source>
        <dbReference type="RuleBase" id="RU003880"/>
    </source>
</evidence>
<dbReference type="NCBIfam" id="TIGR01292">
    <property type="entry name" value="TRX_reduct"/>
    <property type="match status" value="1"/>
</dbReference>
<dbReference type="EC" id="1.8.1.9" evidence="7"/>
<evidence type="ECO:0000259" key="9">
    <source>
        <dbReference type="Pfam" id="PF07992"/>
    </source>
</evidence>
<keyword evidence="4 7" id="KW-0560">Oxidoreductase</keyword>
<keyword evidence="8" id="KW-0521">NADP</keyword>
<gene>
    <name evidence="10" type="primary">trxB</name>
    <name evidence="10" type="ORF">H9882_06130</name>
</gene>
<dbReference type="SUPFAM" id="SSF51905">
    <property type="entry name" value="FAD/NAD(P)-binding domain"/>
    <property type="match status" value="1"/>
</dbReference>
<accession>A0A948WUS9</accession>
<dbReference type="GO" id="GO:0019430">
    <property type="term" value="P:removal of superoxide radicals"/>
    <property type="evidence" value="ECO:0007669"/>
    <property type="project" value="UniProtKB-UniRule"/>
</dbReference>
<dbReference type="PRINTS" id="PR00469">
    <property type="entry name" value="PNDRDTASEII"/>
</dbReference>
<keyword evidence="5" id="KW-1015">Disulfide bond</keyword>
<dbReference type="Proteomes" id="UP000713596">
    <property type="component" value="Unassembled WGS sequence"/>
</dbReference>
<dbReference type="PRINTS" id="PR00368">
    <property type="entry name" value="FADPNR"/>
</dbReference>
<feature type="domain" description="FAD/NAD(P)-binding" evidence="9">
    <location>
        <begin position="7"/>
        <end position="293"/>
    </location>
</feature>
<comment type="similarity">
    <text evidence="1 7">Belongs to the class-II pyridine nucleotide-disulfide oxidoreductase family.</text>
</comment>
<evidence type="ECO:0000313" key="10">
    <source>
        <dbReference type="EMBL" id="MBU3806453.1"/>
    </source>
</evidence>
<proteinExistence type="inferred from homology"/>
<keyword evidence="6 7" id="KW-0676">Redox-active center</keyword>
<dbReference type="GO" id="GO:0004791">
    <property type="term" value="F:thioredoxin-disulfide reductase (NADPH) activity"/>
    <property type="evidence" value="ECO:0007669"/>
    <property type="project" value="UniProtKB-UniRule"/>
</dbReference>
<evidence type="ECO:0000256" key="4">
    <source>
        <dbReference type="ARBA" id="ARBA00023002"/>
    </source>
</evidence>
<dbReference type="PROSITE" id="PS00573">
    <property type="entry name" value="PYRIDINE_REDOX_2"/>
    <property type="match status" value="1"/>
</dbReference>
<dbReference type="InterPro" id="IPR005982">
    <property type="entry name" value="Thioredox_Rdtase"/>
</dbReference>
<evidence type="ECO:0000256" key="2">
    <source>
        <dbReference type="ARBA" id="ARBA00022630"/>
    </source>
</evidence>
<comment type="caution">
    <text evidence="10">The sequence shown here is derived from an EMBL/GenBank/DDBJ whole genome shotgun (WGS) entry which is preliminary data.</text>
</comment>
<dbReference type="InterPro" id="IPR050097">
    <property type="entry name" value="Ferredoxin-NADP_redctase_2"/>
</dbReference>
<name>A0A948WUS9_9FIRM</name>
<dbReference type="PANTHER" id="PTHR48105">
    <property type="entry name" value="THIOREDOXIN REDUCTASE 1-RELATED-RELATED"/>
    <property type="match status" value="1"/>
</dbReference>
<evidence type="ECO:0000256" key="5">
    <source>
        <dbReference type="ARBA" id="ARBA00023157"/>
    </source>
</evidence>
<dbReference type="AlphaFoldDB" id="A0A948WUS9"/>
<dbReference type="EMBL" id="JAHLFP010000051">
    <property type="protein sequence ID" value="MBU3806453.1"/>
    <property type="molecule type" value="Genomic_DNA"/>
</dbReference>
<keyword evidence="3 7" id="KW-0274">FAD</keyword>
<evidence type="ECO:0000313" key="11">
    <source>
        <dbReference type="Proteomes" id="UP000713596"/>
    </source>
</evidence>
<dbReference type="InterPro" id="IPR008255">
    <property type="entry name" value="Pyr_nucl-diS_OxRdtase_2_AS"/>
</dbReference>
<reference evidence="10" key="1">
    <citation type="journal article" date="2021" name="PeerJ">
        <title>Extensive microbial diversity within the chicken gut microbiome revealed by metagenomics and culture.</title>
        <authorList>
            <person name="Gilroy R."/>
            <person name="Ravi A."/>
            <person name="Getino M."/>
            <person name="Pursley I."/>
            <person name="Horton D.L."/>
            <person name="Alikhan N.F."/>
            <person name="Baker D."/>
            <person name="Gharbi K."/>
            <person name="Hall N."/>
            <person name="Watson M."/>
            <person name="Adriaenssens E.M."/>
            <person name="Foster-Nyarko E."/>
            <person name="Jarju S."/>
            <person name="Secka A."/>
            <person name="Antonio M."/>
            <person name="Oren A."/>
            <person name="Chaudhuri R.R."/>
            <person name="La Ragione R."/>
            <person name="Hildebrand F."/>
            <person name="Pallen M.J."/>
        </authorList>
    </citation>
    <scope>NUCLEOTIDE SEQUENCE</scope>
    <source>
        <strain evidence="10">B5_2728</strain>
    </source>
</reference>
<dbReference type="Pfam" id="PF07992">
    <property type="entry name" value="Pyr_redox_2"/>
    <property type="match status" value="1"/>
</dbReference>
<sequence>MTNTLWDVVIVGGGPAGYSAALYCTRAGFSTLVVEMLSAGGQMATTSAIENYPGFVKSVDGFELAMNMQQQAEKHGAQTFYAQVEKMELNGPIKQLETSEGTLQAKTVILATGADPRMLGIDREQALRGRGISYCATCDGGFYRNKTVAIVGGGNSAAEDALTLSKLCSKVYLVHRRDKLSATQSYLLPLQKAENMEFVWNKKVVELGGENRLERITLEDTLTGEQSQLELDGLFVAIGRVPNTQLVAGQVELDPQGYVVADETTRTNLPGVFAVGDLRQKPLRQVVTAVADGAVASKFVEEYLAHWEN</sequence>
<protein>
    <recommendedName>
        <fullName evidence="7">Thioredoxin reductase</fullName>
        <ecNumber evidence="7">1.8.1.9</ecNumber>
    </recommendedName>
</protein>